<keyword evidence="6" id="KW-0808">Transferase</keyword>
<proteinExistence type="inferred from homology"/>
<comment type="caution">
    <text evidence="15">The sequence shown here is derived from an EMBL/GenBank/DDBJ whole genome shotgun (WGS) entry which is preliminary data.</text>
</comment>
<evidence type="ECO:0000256" key="11">
    <source>
        <dbReference type="ARBA" id="ARBA00033381"/>
    </source>
</evidence>
<dbReference type="InterPro" id="IPR050087">
    <property type="entry name" value="AON_synthase_class-II"/>
</dbReference>
<evidence type="ECO:0000256" key="10">
    <source>
        <dbReference type="ARBA" id="ARBA00032610"/>
    </source>
</evidence>
<comment type="cofactor">
    <cofactor evidence="1 13">
        <name>pyridoxal 5'-phosphate</name>
        <dbReference type="ChEBI" id="CHEBI:597326"/>
    </cofactor>
</comment>
<evidence type="ECO:0000256" key="9">
    <source>
        <dbReference type="ARBA" id="ARBA00023194"/>
    </source>
</evidence>
<comment type="catalytic activity">
    <reaction evidence="12">
        <text>6-carboxyhexanoyl-[ACP] + L-alanine + H(+) = (8S)-8-amino-7-oxononanoate + holo-[ACP] + CO2</text>
        <dbReference type="Rhea" id="RHEA:42288"/>
        <dbReference type="Rhea" id="RHEA-COMP:9685"/>
        <dbReference type="Rhea" id="RHEA-COMP:9955"/>
        <dbReference type="ChEBI" id="CHEBI:15378"/>
        <dbReference type="ChEBI" id="CHEBI:16526"/>
        <dbReference type="ChEBI" id="CHEBI:57972"/>
        <dbReference type="ChEBI" id="CHEBI:64479"/>
        <dbReference type="ChEBI" id="CHEBI:78846"/>
        <dbReference type="ChEBI" id="CHEBI:149468"/>
        <dbReference type="EC" id="2.3.1.47"/>
    </reaction>
</comment>
<evidence type="ECO:0000256" key="7">
    <source>
        <dbReference type="ARBA" id="ARBA00022756"/>
    </source>
</evidence>
<organism evidence="15 16">
    <name type="scientific">Amycolatopsis deserti</name>
    <dbReference type="NCBI Taxonomy" id="185696"/>
    <lineage>
        <taxon>Bacteria</taxon>
        <taxon>Bacillati</taxon>
        <taxon>Actinomycetota</taxon>
        <taxon>Actinomycetes</taxon>
        <taxon>Pseudonocardiales</taxon>
        <taxon>Pseudonocardiaceae</taxon>
        <taxon>Amycolatopsis</taxon>
    </lineage>
</organism>
<dbReference type="Proteomes" id="UP000605897">
    <property type="component" value="Unassembled WGS sequence"/>
</dbReference>
<evidence type="ECO:0000256" key="1">
    <source>
        <dbReference type="ARBA" id="ARBA00001933"/>
    </source>
</evidence>
<evidence type="ECO:0000313" key="16">
    <source>
        <dbReference type="Proteomes" id="UP000605897"/>
    </source>
</evidence>
<evidence type="ECO:0000256" key="2">
    <source>
        <dbReference type="ARBA" id="ARBA00004746"/>
    </source>
</evidence>
<evidence type="ECO:0000259" key="14">
    <source>
        <dbReference type="Pfam" id="PF00155"/>
    </source>
</evidence>
<dbReference type="InterPro" id="IPR015424">
    <property type="entry name" value="PyrdxlP-dep_Trfase"/>
</dbReference>
<dbReference type="InterPro" id="IPR001917">
    <property type="entry name" value="Aminotrans_II_pyridoxalP_BS"/>
</dbReference>
<dbReference type="PANTHER" id="PTHR13693:SF100">
    <property type="entry name" value="8-AMINO-7-OXONONANOATE SYNTHASE"/>
    <property type="match status" value="1"/>
</dbReference>
<accession>A0ABQ3IAZ4</accession>
<evidence type="ECO:0000256" key="4">
    <source>
        <dbReference type="ARBA" id="ARBA00011738"/>
    </source>
</evidence>
<evidence type="ECO:0000256" key="6">
    <source>
        <dbReference type="ARBA" id="ARBA00022679"/>
    </source>
</evidence>
<comment type="similarity">
    <text evidence="3">Belongs to the class-II pyridoxal-phosphate-dependent aminotransferase family. BioF subfamily.</text>
</comment>
<dbReference type="RefSeq" id="WP_191242691.1">
    <property type="nucleotide sequence ID" value="NZ_BNAU01000001.1"/>
</dbReference>
<comment type="pathway">
    <text evidence="2">Cofactor biosynthesis; biotin biosynthesis.</text>
</comment>
<dbReference type="InterPro" id="IPR015422">
    <property type="entry name" value="PyrdxlP-dep_Trfase_small"/>
</dbReference>
<evidence type="ECO:0000256" key="3">
    <source>
        <dbReference type="ARBA" id="ARBA00010008"/>
    </source>
</evidence>
<evidence type="ECO:0000256" key="13">
    <source>
        <dbReference type="RuleBase" id="RU003693"/>
    </source>
</evidence>
<evidence type="ECO:0000256" key="12">
    <source>
        <dbReference type="ARBA" id="ARBA00047715"/>
    </source>
</evidence>
<dbReference type="Gene3D" id="3.40.640.10">
    <property type="entry name" value="Type I PLP-dependent aspartate aminotransferase-like (Major domain)"/>
    <property type="match status" value="1"/>
</dbReference>
<dbReference type="EC" id="2.3.1.47" evidence="5"/>
<dbReference type="PROSITE" id="PS00599">
    <property type="entry name" value="AA_TRANSFER_CLASS_2"/>
    <property type="match status" value="1"/>
</dbReference>
<dbReference type="SUPFAM" id="SSF53383">
    <property type="entry name" value="PLP-dependent transferases"/>
    <property type="match status" value="1"/>
</dbReference>
<dbReference type="InterPro" id="IPR004839">
    <property type="entry name" value="Aminotransferase_I/II_large"/>
</dbReference>
<dbReference type="InterPro" id="IPR015421">
    <property type="entry name" value="PyrdxlP-dep_Trfase_major"/>
</dbReference>
<name>A0ABQ3IAZ4_9PSEU</name>
<dbReference type="EMBL" id="BNAU01000001">
    <property type="protein sequence ID" value="GHE77291.1"/>
    <property type="molecule type" value="Genomic_DNA"/>
</dbReference>
<protein>
    <recommendedName>
        <fullName evidence="5">8-amino-7-oxononanoate synthase</fullName>
        <ecNumber evidence="5">2.3.1.47</ecNumber>
    </recommendedName>
    <alternativeName>
        <fullName evidence="10">7-keto-8-amino-pelargonic acid synthase</fullName>
    </alternativeName>
    <alternativeName>
        <fullName evidence="11">8-amino-7-ketopelargonate synthase</fullName>
    </alternativeName>
</protein>
<comment type="subunit">
    <text evidence="4">Homodimer.</text>
</comment>
<keyword evidence="9" id="KW-0045">Antibiotic biosynthesis</keyword>
<keyword evidence="7" id="KW-0093">Biotin biosynthesis</keyword>
<evidence type="ECO:0000256" key="5">
    <source>
        <dbReference type="ARBA" id="ARBA00013187"/>
    </source>
</evidence>
<evidence type="ECO:0000256" key="8">
    <source>
        <dbReference type="ARBA" id="ARBA00022898"/>
    </source>
</evidence>
<sequence length="378" mass="39009">MSWAEWFAAQRSAREAAGLHRTLRPRAADDDLIDLANNDYLGLSGHPAVRRAAAEAALVWGAGAGASRLVTGTTTLHAELERELAGFTGREAALVFSTGYHANLSAVTALADRDTLIVSDAHVHASLIDAARLSRAAVRVVPHNDVTAVRDALAAAGGRRALVLTESIFSVLGDAAPLAELAETCADHGALLVVDEAHGLGVAGDGGRGLLHGLGLNDHPHVVMTATLSKSLGAMGGAVLGSAALTDHLVNRARPFIFDTGLAPAPTAGALAALRILRGQPGLPSRIHERGAELADRLHVPRSAGAVLSVPMPSPQVALAAQAGALAAGVRVGCFRPPSVPDGVSRLRITTHAGLDEESWERAIGVVARVAEEHRQLV</sequence>
<keyword evidence="8 13" id="KW-0663">Pyridoxal phosphate</keyword>
<dbReference type="PANTHER" id="PTHR13693">
    <property type="entry name" value="CLASS II AMINOTRANSFERASE/8-AMINO-7-OXONONANOATE SYNTHASE"/>
    <property type="match status" value="1"/>
</dbReference>
<keyword evidence="16" id="KW-1185">Reference proteome</keyword>
<gene>
    <name evidence="15" type="ORF">GCM10017786_03290</name>
</gene>
<dbReference type="Pfam" id="PF00155">
    <property type="entry name" value="Aminotran_1_2"/>
    <property type="match status" value="1"/>
</dbReference>
<dbReference type="Gene3D" id="3.90.1150.10">
    <property type="entry name" value="Aspartate Aminotransferase, domain 1"/>
    <property type="match status" value="1"/>
</dbReference>
<feature type="domain" description="Aminotransferase class I/classII large" evidence="14">
    <location>
        <begin position="31"/>
        <end position="365"/>
    </location>
</feature>
<evidence type="ECO:0000313" key="15">
    <source>
        <dbReference type="EMBL" id="GHE77291.1"/>
    </source>
</evidence>
<reference evidence="16" key="1">
    <citation type="journal article" date="2019" name="Int. J. Syst. Evol. Microbiol.">
        <title>The Global Catalogue of Microorganisms (GCM) 10K type strain sequencing project: providing services to taxonomists for standard genome sequencing and annotation.</title>
        <authorList>
            <consortium name="The Broad Institute Genomics Platform"/>
            <consortium name="The Broad Institute Genome Sequencing Center for Infectious Disease"/>
            <person name="Wu L."/>
            <person name="Ma J."/>
        </authorList>
    </citation>
    <scope>NUCLEOTIDE SEQUENCE [LARGE SCALE GENOMIC DNA]</scope>
    <source>
        <strain evidence="16">CGMCC 4.7677</strain>
    </source>
</reference>